<feature type="region of interest" description="Disordered" evidence="3">
    <location>
        <begin position="1"/>
        <end position="20"/>
    </location>
</feature>
<keyword evidence="1" id="KW-1015">Disulfide bond</keyword>
<sequence length="387" mass="41814">FFGHYEFTDERSVPPPPSSNVTDCGGTLSGVGGILTSPNYPHSFPKDVDCAWLIRVDYEKHIYLRVLELQLKGSIANCGEAELVIYDGYSNIDVNPVLLKRYCGDLKYYKNTEEKTQLSRRNRIVVRLRTTVASPQRHEGEIIGFKLVWTAVTFADQCEQFTCGKSQYCVNTESGTCNTSLTKNYCIDRTLQCDGVPNCSGEDSSDEDKCRLPLLAGCGAAGGMLAFIVLVSLSCVRSSPGGLLGQTMLVPFDFRIPHLVRVADLVVIGVAAWLKNRSSKMERDLDLSMANMERSLSIASRRYSMAMGLGVGGVGPIGGLGHGLGGMGPMPHGVPGHAMLAGGGACVLHNNLNSIQNISPYEDALPAKVAHFTPDPPGSGRRHLTDV</sequence>
<evidence type="ECO:0000256" key="1">
    <source>
        <dbReference type="ARBA" id="ARBA00023157"/>
    </source>
</evidence>
<protein>
    <submittedName>
        <fullName evidence="5">Suppressor of tumorigenicity 14 protein-like</fullName>
    </submittedName>
</protein>
<organism evidence="5 6">
    <name type="scientific">Tropilaelaps mercedesae</name>
    <dbReference type="NCBI Taxonomy" id="418985"/>
    <lineage>
        <taxon>Eukaryota</taxon>
        <taxon>Metazoa</taxon>
        <taxon>Ecdysozoa</taxon>
        <taxon>Arthropoda</taxon>
        <taxon>Chelicerata</taxon>
        <taxon>Arachnida</taxon>
        <taxon>Acari</taxon>
        <taxon>Parasitiformes</taxon>
        <taxon>Mesostigmata</taxon>
        <taxon>Gamasina</taxon>
        <taxon>Dermanyssoidea</taxon>
        <taxon>Laelapidae</taxon>
        <taxon>Tropilaelaps</taxon>
    </lineage>
</organism>
<dbReference type="InterPro" id="IPR053207">
    <property type="entry name" value="Non-NMDA_GluR_Accessory"/>
</dbReference>
<dbReference type="Proteomes" id="UP000192247">
    <property type="component" value="Unassembled WGS sequence"/>
</dbReference>
<evidence type="ECO:0000259" key="4">
    <source>
        <dbReference type="PROSITE" id="PS01180"/>
    </source>
</evidence>
<dbReference type="STRING" id="418985.A0A1V9XQQ2"/>
<comment type="caution">
    <text evidence="2">Lacks conserved residue(s) required for the propagation of feature annotation.</text>
</comment>
<dbReference type="AlphaFoldDB" id="A0A1V9XQQ2"/>
<evidence type="ECO:0000256" key="2">
    <source>
        <dbReference type="PROSITE-ProRule" id="PRU00059"/>
    </source>
</evidence>
<comment type="caution">
    <text evidence="5">The sequence shown here is derived from an EMBL/GenBank/DDBJ whole genome shotgun (WGS) entry which is preliminary data.</text>
</comment>
<keyword evidence="6" id="KW-1185">Reference proteome</keyword>
<name>A0A1V9XQQ2_9ACAR</name>
<dbReference type="InterPro" id="IPR002172">
    <property type="entry name" value="LDrepeatLR_classA_rpt"/>
</dbReference>
<dbReference type="EMBL" id="MNPL01005730">
    <property type="protein sequence ID" value="OQR75819.1"/>
    <property type="molecule type" value="Genomic_DNA"/>
</dbReference>
<accession>A0A1V9XQQ2</accession>
<evidence type="ECO:0000256" key="3">
    <source>
        <dbReference type="SAM" id="MobiDB-lite"/>
    </source>
</evidence>
<evidence type="ECO:0000313" key="5">
    <source>
        <dbReference type="EMBL" id="OQR75819.1"/>
    </source>
</evidence>
<dbReference type="Pfam" id="PF00431">
    <property type="entry name" value="CUB"/>
    <property type="match status" value="1"/>
</dbReference>
<dbReference type="CDD" id="cd00112">
    <property type="entry name" value="LDLa"/>
    <property type="match status" value="1"/>
</dbReference>
<dbReference type="PANTHER" id="PTHR47537:SF5">
    <property type="entry name" value="CUB DOMAIN-CONTAINING PROTEIN"/>
    <property type="match status" value="1"/>
</dbReference>
<feature type="non-terminal residue" evidence="5">
    <location>
        <position position="1"/>
    </location>
</feature>
<dbReference type="InParanoid" id="A0A1V9XQQ2"/>
<dbReference type="SMART" id="SM00042">
    <property type="entry name" value="CUB"/>
    <property type="match status" value="1"/>
</dbReference>
<dbReference type="CDD" id="cd00041">
    <property type="entry name" value="CUB"/>
    <property type="match status" value="1"/>
</dbReference>
<dbReference type="GO" id="GO:0005886">
    <property type="term" value="C:plasma membrane"/>
    <property type="evidence" value="ECO:0007669"/>
    <property type="project" value="TreeGrafter"/>
</dbReference>
<dbReference type="InterPro" id="IPR035914">
    <property type="entry name" value="Sperma_CUB_dom_sf"/>
</dbReference>
<feature type="domain" description="CUB" evidence="4">
    <location>
        <begin position="24"/>
        <end position="152"/>
    </location>
</feature>
<dbReference type="PANTHER" id="PTHR47537">
    <property type="entry name" value="CUBILIN"/>
    <property type="match status" value="1"/>
</dbReference>
<dbReference type="PROSITE" id="PS01180">
    <property type="entry name" value="CUB"/>
    <property type="match status" value="1"/>
</dbReference>
<reference evidence="5 6" key="1">
    <citation type="journal article" date="2017" name="Gigascience">
        <title>Draft genome of the honey bee ectoparasitic mite, Tropilaelaps mercedesae, is shaped by the parasitic life history.</title>
        <authorList>
            <person name="Dong X."/>
            <person name="Armstrong S.D."/>
            <person name="Xia D."/>
            <person name="Makepeace B.L."/>
            <person name="Darby A.C."/>
            <person name="Kadowaki T."/>
        </authorList>
    </citation>
    <scope>NUCLEOTIDE SEQUENCE [LARGE SCALE GENOMIC DNA]</scope>
    <source>
        <strain evidence="5">Wuxi-XJTLU</strain>
    </source>
</reference>
<dbReference type="InterPro" id="IPR000859">
    <property type="entry name" value="CUB_dom"/>
</dbReference>
<dbReference type="OrthoDB" id="10020456at2759"/>
<feature type="compositionally biased region" description="Basic and acidic residues" evidence="3">
    <location>
        <begin position="1"/>
        <end position="12"/>
    </location>
</feature>
<proteinExistence type="predicted"/>
<evidence type="ECO:0000313" key="6">
    <source>
        <dbReference type="Proteomes" id="UP000192247"/>
    </source>
</evidence>
<dbReference type="SUPFAM" id="SSF49854">
    <property type="entry name" value="Spermadhesin, CUB domain"/>
    <property type="match status" value="1"/>
</dbReference>
<dbReference type="Gene3D" id="2.60.120.290">
    <property type="entry name" value="Spermadhesin, CUB domain"/>
    <property type="match status" value="1"/>
</dbReference>
<gene>
    <name evidence="5" type="ORF">BIW11_00704</name>
</gene>